<dbReference type="Gene3D" id="3.40.50.2000">
    <property type="entry name" value="Glycogen Phosphorylase B"/>
    <property type="match status" value="2"/>
</dbReference>
<organism evidence="3 4">
    <name type="scientific">Ferrovibrio terrae</name>
    <dbReference type="NCBI Taxonomy" id="2594003"/>
    <lineage>
        <taxon>Bacteria</taxon>
        <taxon>Pseudomonadati</taxon>
        <taxon>Pseudomonadota</taxon>
        <taxon>Alphaproteobacteria</taxon>
        <taxon>Rhodospirillales</taxon>
        <taxon>Rhodospirillaceae</taxon>
        <taxon>Ferrovibrio</taxon>
    </lineage>
</organism>
<dbReference type="OrthoDB" id="9797795at2"/>
<reference evidence="3 4" key="1">
    <citation type="submission" date="2019-07" db="EMBL/GenBank/DDBJ databases">
        <title>Genome sequencing for Ferrovibrio sp. K5.</title>
        <authorList>
            <person name="Park S.-J."/>
        </authorList>
    </citation>
    <scope>NUCLEOTIDE SEQUENCE [LARGE SCALE GENOMIC DNA]</scope>
    <source>
        <strain evidence="3 4">K5</strain>
    </source>
</reference>
<gene>
    <name evidence="3" type="ORF">FNB15_04240</name>
</gene>
<dbReference type="InterPro" id="IPR002201">
    <property type="entry name" value="Glyco_trans_9"/>
</dbReference>
<keyword evidence="2 3" id="KW-0808">Transferase</keyword>
<sequence length="318" mass="35064">MRILFISANRVGDAVLSTGLLNALYEQFPKARFTVACGPSAVGVFEAMPNLDRLIVMEKKPWAGHWWELWKKLALTRFWLIVDLRGSGIGQFLLARRRRSFSGSGSRMHKVIVLSNFLKLKHIAAPRLWLKSEAEKAAAKLWPEDGRPVLALGPTANWGGKIWPGERFAELAQRLTAKDGVLPDARIVVFGGPNEEALAAPALAGLPADRTLDFVGKLDLQTIGAALKRCSMYVGNDSGLMHLSAAVGTPTLGLFGPSRDEVYGPWGEKTAAVRTDRRFHEIVDAPGYDHRSQESRMLDLSVDKAQRAAEELWKNAQD</sequence>
<dbReference type="AlphaFoldDB" id="A0A516GYC1"/>
<evidence type="ECO:0000313" key="3">
    <source>
        <dbReference type="EMBL" id="QDO96531.1"/>
    </source>
</evidence>
<dbReference type="EMBL" id="CP041636">
    <property type="protein sequence ID" value="QDO96531.1"/>
    <property type="molecule type" value="Genomic_DNA"/>
</dbReference>
<dbReference type="GO" id="GO:0005829">
    <property type="term" value="C:cytosol"/>
    <property type="evidence" value="ECO:0007669"/>
    <property type="project" value="TreeGrafter"/>
</dbReference>
<dbReference type="CDD" id="cd03789">
    <property type="entry name" value="GT9_LPS_heptosyltransferase"/>
    <property type="match status" value="1"/>
</dbReference>
<dbReference type="GO" id="GO:0009244">
    <property type="term" value="P:lipopolysaccharide core region biosynthetic process"/>
    <property type="evidence" value="ECO:0007669"/>
    <property type="project" value="TreeGrafter"/>
</dbReference>
<dbReference type="GO" id="GO:0008713">
    <property type="term" value="F:ADP-heptose-lipopolysaccharide heptosyltransferase activity"/>
    <property type="evidence" value="ECO:0007669"/>
    <property type="project" value="TreeGrafter"/>
</dbReference>
<dbReference type="PANTHER" id="PTHR30160:SF7">
    <property type="entry name" value="ADP-HEPTOSE--LPS HEPTOSYLTRANSFERASE 2"/>
    <property type="match status" value="1"/>
</dbReference>
<dbReference type="InterPro" id="IPR051199">
    <property type="entry name" value="LPS_LOS_Heptosyltrfase"/>
</dbReference>
<evidence type="ECO:0000256" key="2">
    <source>
        <dbReference type="ARBA" id="ARBA00022679"/>
    </source>
</evidence>
<protein>
    <submittedName>
        <fullName evidence="3">Glycosyltransferase family 9 protein</fullName>
    </submittedName>
</protein>
<evidence type="ECO:0000313" key="4">
    <source>
        <dbReference type="Proteomes" id="UP000317496"/>
    </source>
</evidence>
<keyword evidence="1" id="KW-0328">Glycosyltransferase</keyword>
<dbReference type="PANTHER" id="PTHR30160">
    <property type="entry name" value="TETRAACYLDISACCHARIDE 4'-KINASE-RELATED"/>
    <property type="match status" value="1"/>
</dbReference>
<dbReference type="RefSeq" id="WP_144067512.1">
    <property type="nucleotide sequence ID" value="NZ_CP041636.1"/>
</dbReference>
<evidence type="ECO:0000256" key="1">
    <source>
        <dbReference type="ARBA" id="ARBA00022676"/>
    </source>
</evidence>
<name>A0A516GYC1_9PROT</name>
<dbReference type="KEGG" id="fer:FNB15_04240"/>
<accession>A0A516GYC1</accession>
<dbReference type="Proteomes" id="UP000317496">
    <property type="component" value="Chromosome"/>
</dbReference>
<dbReference type="SUPFAM" id="SSF53756">
    <property type="entry name" value="UDP-Glycosyltransferase/glycogen phosphorylase"/>
    <property type="match status" value="1"/>
</dbReference>
<keyword evidence="4" id="KW-1185">Reference proteome</keyword>
<dbReference type="Pfam" id="PF01075">
    <property type="entry name" value="Glyco_transf_9"/>
    <property type="match status" value="1"/>
</dbReference>
<proteinExistence type="predicted"/>